<evidence type="ECO:0000313" key="3">
    <source>
        <dbReference type="Proteomes" id="UP000528286"/>
    </source>
</evidence>
<keyword evidence="3" id="KW-1185">Reference proteome</keyword>
<evidence type="ECO:0000259" key="1">
    <source>
        <dbReference type="Pfam" id="PF06445"/>
    </source>
</evidence>
<dbReference type="InterPro" id="IPR029442">
    <property type="entry name" value="GyrI-like"/>
</dbReference>
<dbReference type="RefSeq" id="WP_183365877.1">
    <property type="nucleotide sequence ID" value="NZ_JACIEZ010000003.1"/>
</dbReference>
<comment type="caution">
    <text evidence="2">The sequence shown here is derived from an EMBL/GenBank/DDBJ whole genome shotgun (WGS) entry which is preliminary data.</text>
</comment>
<gene>
    <name evidence="2" type="ORF">GGR23_001806</name>
</gene>
<evidence type="ECO:0000313" key="2">
    <source>
        <dbReference type="EMBL" id="MBB4064619.1"/>
    </source>
</evidence>
<proteinExistence type="predicted"/>
<dbReference type="SUPFAM" id="SSF55136">
    <property type="entry name" value="Probable bacterial effector-binding domain"/>
    <property type="match status" value="1"/>
</dbReference>
<dbReference type="InterPro" id="IPR011256">
    <property type="entry name" value="Reg_factor_effector_dom_sf"/>
</dbReference>
<dbReference type="Proteomes" id="UP000528286">
    <property type="component" value="Unassembled WGS sequence"/>
</dbReference>
<dbReference type="Gene3D" id="3.20.80.10">
    <property type="entry name" value="Regulatory factor, effector binding domain"/>
    <property type="match status" value="1"/>
</dbReference>
<dbReference type="Pfam" id="PF06445">
    <property type="entry name" value="GyrI-like"/>
    <property type="match status" value="1"/>
</dbReference>
<dbReference type="EMBL" id="JACIEZ010000003">
    <property type="protein sequence ID" value="MBB4064619.1"/>
    <property type="molecule type" value="Genomic_DNA"/>
</dbReference>
<dbReference type="AlphaFoldDB" id="A0A7W6J4F3"/>
<reference evidence="2 3" key="1">
    <citation type="submission" date="2020-08" db="EMBL/GenBank/DDBJ databases">
        <title>Genomic Encyclopedia of Type Strains, Phase IV (KMG-IV): sequencing the most valuable type-strain genomes for metagenomic binning, comparative biology and taxonomic classification.</title>
        <authorList>
            <person name="Goeker M."/>
        </authorList>
    </citation>
    <scope>NUCLEOTIDE SEQUENCE [LARGE SCALE GENOMIC DNA]</scope>
    <source>
        <strain evidence="2 3">DSM 29853</strain>
    </source>
</reference>
<name>A0A7W6J4F3_9HYPH</name>
<organism evidence="2 3">
    <name type="scientific">Gellertiella hungarica</name>
    <dbReference type="NCBI Taxonomy" id="1572859"/>
    <lineage>
        <taxon>Bacteria</taxon>
        <taxon>Pseudomonadati</taxon>
        <taxon>Pseudomonadota</taxon>
        <taxon>Alphaproteobacteria</taxon>
        <taxon>Hyphomicrobiales</taxon>
        <taxon>Rhizobiaceae</taxon>
        <taxon>Gellertiella</taxon>
    </lineage>
</organism>
<sequence>MKHDLRKEMPHFFEAPKGRFEEVTLPPARYFAVDGFGNPNTSPAYRAAVEALYRASYKLKFLSKAAGADYTVPPLEGLWWAEDPAVFAARNKDHWSWQMLILIPPFVGEALAEKAVAACVAATPDAEGCLRTVTLAEGTVIQTLHVGSYDDETPVLDKLHHEVMPAGNWTFNGHHHEVYLSDPRRTAPQRLKTILRQPVKKAG</sequence>
<feature type="domain" description="GyrI-like small molecule binding" evidence="1">
    <location>
        <begin position="21"/>
        <end position="199"/>
    </location>
</feature>
<accession>A0A7W6J4F3</accession>
<protein>
    <recommendedName>
        <fullName evidence="1">GyrI-like small molecule binding domain-containing protein</fullName>
    </recommendedName>
</protein>